<name>A0A5N6TY07_ASPAV</name>
<gene>
    <name evidence="2" type="ORF">BDV25DRAFT_152822</name>
</gene>
<keyword evidence="3" id="KW-1185">Reference proteome</keyword>
<protein>
    <submittedName>
        <fullName evidence="2">Uncharacterized protein</fullName>
    </submittedName>
</protein>
<accession>A0A5N6TY07</accession>
<evidence type="ECO:0000256" key="1">
    <source>
        <dbReference type="SAM" id="Phobius"/>
    </source>
</evidence>
<keyword evidence="1" id="KW-0812">Transmembrane</keyword>
<keyword evidence="1" id="KW-1133">Transmembrane helix</keyword>
<dbReference type="Proteomes" id="UP000325780">
    <property type="component" value="Unassembled WGS sequence"/>
</dbReference>
<feature type="transmembrane region" description="Helical" evidence="1">
    <location>
        <begin position="21"/>
        <end position="48"/>
    </location>
</feature>
<keyword evidence="1" id="KW-0472">Membrane</keyword>
<evidence type="ECO:0000313" key="2">
    <source>
        <dbReference type="EMBL" id="KAE8151268.1"/>
    </source>
</evidence>
<dbReference type="EMBL" id="ML742074">
    <property type="protein sequence ID" value="KAE8151268.1"/>
    <property type="molecule type" value="Genomic_DNA"/>
</dbReference>
<evidence type="ECO:0000313" key="3">
    <source>
        <dbReference type="Proteomes" id="UP000325780"/>
    </source>
</evidence>
<reference evidence="2 3" key="1">
    <citation type="submission" date="2019-04" db="EMBL/GenBank/DDBJ databases">
        <title>Friends and foes A comparative genomics study of 23 Aspergillus species from section Flavi.</title>
        <authorList>
            <consortium name="DOE Joint Genome Institute"/>
            <person name="Kjaerbolling I."/>
            <person name="Vesth T."/>
            <person name="Frisvad J.C."/>
            <person name="Nybo J.L."/>
            <person name="Theobald S."/>
            <person name="Kildgaard S."/>
            <person name="Isbrandt T."/>
            <person name="Kuo A."/>
            <person name="Sato A."/>
            <person name="Lyhne E.K."/>
            <person name="Kogle M.E."/>
            <person name="Wiebenga A."/>
            <person name="Kun R.S."/>
            <person name="Lubbers R.J."/>
            <person name="Makela M.R."/>
            <person name="Barry K."/>
            <person name="Chovatia M."/>
            <person name="Clum A."/>
            <person name="Daum C."/>
            <person name="Haridas S."/>
            <person name="He G."/>
            <person name="LaButti K."/>
            <person name="Lipzen A."/>
            <person name="Mondo S."/>
            <person name="Riley R."/>
            <person name="Salamov A."/>
            <person name="Simmons B.A."/>
            <person name="Magnuson J.K."/>
            <person name="Henrissat B."/>
            <person name="Mortensen U.H."/>
            <person name="Larsen T.O."/>
            <person name="Devries R.P."/>
            <person name="Grigoriev I.V."/>
            <person name="Machida M."/>
            <person name="Baker S.E."/>
            <person name="Andersen M.R."/>
        </authorList>
    </citation>
    <scope>NUCLEOTIDE SEQUENCE [LARGE SCALE GENOMIC DNA]</scope>
    <source>
        <strain evidence="2 3">IBT 18842</strain>
    </source>
</reference>
<sequence>MQPDKPLQTYQRLRFICNRPCMASLGPPFLCATAYGTLFLASVFFPLFFCMISLWAGGLMCLVHGGICASFICF</sequence>
<dbReference type="AlphaFoldDB" id="A0A5N6TY07"/>
<proteinExistence type="predicted"/>
<feature type="transmembrane region" description="Helical" evidence="1">
    <location>
        <begin position="54"/>
        <end position="73"/>
    </location>
</feature>
<organism evidence="2 3">
    <name type="scientific">Aspergillus avenaceus</name>
    <dbReference type="NCBI Taxonomy" id="36643"/>
    <lineage>
        <taxon>Eukaryota</taxon>
        <taxon>Fungi</taxon>
        <taxon>Dikarya</taxon>
        <taxon>Ascomycota</taxon>
        <taxon>Pezizomycotina</taxon>
        <taxon>Eurotiomycetes</taxon>
        <taxon>Eurotiomycetidae</taxon>
        <taxon>Eurotiales</taxon>
        <taxon>Aspergillaceae</taxon>
        <taxon>Aspergillus</taxon>
        <taxon>Aspergillus subgen. Circumdati</taxon>
    </lineage>
</organism>